<evidence type="ECO:0000313" key="4">
    <source>
        <dbReference type="Proteomes" id="UP000681720"/>
    </source>
</evidence>
<dbReference type="EMBL" id="CAJOBH010284097">
    <property type="protein sequence ID" value="CAF5173326.1"/>
    <property type="molecule type" value="Genomic_DNA"/>
</dbReference>
<evidence type="ECO:0000256" key="1">
    <source>
        <dbReference type="SAM" id="MobiDB-lite"/>
    </source>
</evidence>
<reference evidence="2" key="1">
    <citation type="submission" date="2021-02" db="EMBL/GenBank/DDBJ databases">
        <authorList>
            <person name="Nowell W R."/>
        </authorList>
    </citation>
    <scope>NUCLEOTIDE SEQUENCE</scope>
</reference>
<protein>
    <submittedName>
        <fullName evidence="2">Uncharacterized protein</fullName>
    </submittedName>
</protein>
<feature type="region of interest" description="Disordered" evidence="1">
    <location>
        <begin position="1"/>
        <end position="28"/>
    </location>
</feature>
<comment type="caution">
    <text evidence="2">The sequence shown here is derived from an EMBL/GenBank/DDBJ whole genome shotgun (WGS) entry which is preliminary data.</text>
</comment>
<organism evidence="2 4">
    <name type="scientific">Rotaria magnacalcarata</name>
    <dbReference type="NCBI Taxonomy" id="392030"/>
    <lineage>
        <taxon>Eukaryota</taxon>
        <taxon>Metazoa</taxon>
        <taxon>Spiralia</taxon>
        <taxon>Gnathifera</taxon>
        <taxon>Rotifera</taxon>
        <taxon>Eurotatoria</taxon>
        <taxon>Bdelloidea</taxon>
        <taxon>Philodinida</taxon>
        <taxon>Philodinidae</taxon>
        <taxon>Rotaria</taxon>
    </lineage>
</organism>
<sequence length="28" mass="2918">MLSPTQQTISSSRPTSTSATSTGHRRAA</sequence>
<feature type="non-terminal residue" evidence="2">
    <location>
        <position position="28"/>
    </location>
</feature>
<accession>A0A8S2S1C4</accession>
<feature type="compositionally biased region" description="Low complexity" evidence="1">
    <location>
        <begin position="1"/>
        <end position="22"/>
    </location>
</feature>
<proteinExistence type="predicted"/>
<evidence type="ECO:0000313" key="2">
    <source>
        <dbReference type="EMBL" id="CAF4196972.1"/>
    </source>
</evidence>
<gene>
    <name evidence="3" type="ORF">BYL167_LOCUS77724</name>
    <name evidence="2" type="ORF">GIL414_LOCUS21452</name>
</gene>
<name>A0A8S2S1C4_9BILA</name>
<dbReference type="AlphaFoldDB" id="A0A8S2S1C4"/>
<dbReference type="Proteomes" id="UP000681967">
    <property type="component" value="Unassembled WGS sequence"/>
</dbReference>
<dbReference type="EMBL" id="CAJOBJ010018227">
    <property type="protein sequence ID" value="CAF4196972.1"/>
    <property type="molecule type" value="Genomic_DNA"/>
</dbReference>
<dbReference type="Proteomes" id="UP000681720">
    <property type="component" value="Unassembled WGS sequence"/>
</dbReference>
<evidence type="ECO:0000313" key="3">
    <source>
        <dbReference type="EMBL" id="CAF5173326.1"/>
    </source>
</evidence>